<evidence type="ECO:0000313" key="1">
    <source>
        <dbReference type="EMBL" id="MBM7635303.1"/>
    </source>
</evidence>
<reference evidence="1 2" key="1">
    <citation type="submission" date="2021-01" db="EMBL/GenBank/DDBJ databases">
        <title>Genomic Encyclopedia of Type Strains, Phase IV (KMG-IV): sequencing the most valuable type-strain genomes for metagenomic binning, comparative biology and taxonomic classification.</title>
        <authorList>
            <person name="Goeker M."/>
        </authorList>
    </citation>
    <scope>NUCLEOTIDE SEQUENCE [LARGE SCALE GENOMIC DNA]</scope>
    <source>
        <strain evidence="1 2">DSM 27513</strain>
    </source>
</reference>
<gene>
    <name evidence="1" type="ORF">JOC31_000094</name>
</gene>
<organism evidence="1 2">
    <name type="scientific">Streptococcus saliviloxodontae</name>
    <dbReference type="NCBI Taxonomy" id="1349416"/>
    <lineage>
        <taxon>Bacteria</taxon>
        <taxon>Bacillati</taxon>
        <taxon>Bacillota</taxon>
        <taxon>Bacilli</taxon>
        <taxon>Lactobacillales</taxon>
        <taxon>Streptococcaceae</taxon>
        <taxon>Streptococcus</taxon>
    </lineage>
</organism>
<accession>A0ABS2PIQ0</accession>
<keyword evidence="2" id="KW-1185">Reference proteome</keyword>
<sequence>MRTVIGIRTHKWDVLVKRAYEDLLTCFSASQIYIICDEISGQLIDLPEGLNKVSLSKDFLEKTGLKSTYDGLNQEDWYNPTKHRLGWLCGDYFYYAFHQAVEAECYWLFEPDVYLTPSMRQLFFKRLCSLKSDALLPYYALANESWYWRPKMAVFEDRIYKTYFPLSRLSARAVEVCLDERRRVSRRMREEGIADTYFPNDESLVATSLAKSDLTVEDIRTYFEPDAFRYFSIKSTIFTTIEDKLNDGCYLIPPFLGK</sequence>
<dbReference type="Proteomes" id="UP000809081">
    <property type="component" value="Unassembled WGS sequence"/>
</dbReference>
<evidence type="ECO:0000313" key="2">
    <source>
        <dbReference type="Proteomes" id="UP000809081"/>
    </source>
</evidence>
<comment type="caution">
    <text evidence="1">The sequence shown here is derived from an EMBL/GenBank/DDBJ whole genome shotgun (WGS) entry which is preliminary data.</text>
</comment>
<dbReference type="RefSeq" id="WP_205016259.1">
    <property type="nucleotide sequence ID" value="NZ_JAFBEI010000002.1"/>
</dbReference>
<dbReference type="EMBL" id="JAFBEI010000002">
    <property type="protein sequence ID" value="MBM7635303.1"/>
    <property type="molecule type" value="Genomic_DNA"/>
</dbReference>
<name>A0ABS2PIQ0_9STRE</name>
<proteinExistence type="predicted"/>
<protein>
    <submittedName>
        <fullName evidence="1">Uncharacterized protein</fullName>
    </submittedName>
</protein>